<gene>
    <name evidence="1" type="ORF">KFZ73_23930</name>
</gene>
<comment type="caution">
    <text evidence="1">The sequence shown here is derived from an EMBL/GenBank/DDBJ whole genome shotgun (WGS) entry which is preliminary data.</text>
</comment>
<evidence type="ECO:0000313" key="2">
    <source>
        <dbReference type="Proteomes" id="UP000676853"/>
    </source>
</evidence>
<protein>
    <submittedName>
        <fullName evidence="1">Uncharacterized protein</fullName>
    </submittedName>
</protein>
<dbReference type="SUPFAM" id="SSF53271">
    <property type="entry name" value="PRTase-like"/>
    <property type="match status" value="1"/>
</dbReference>
<reference evidence="1 2" key="1">
    <citation type="submission" date="2021-04" db="EMBL/GenBank/DDBJ databases">
        <title>Whole genome sequence analysis of a thiophenic sulfur metabolizing bacteria.</title>
        <authorList>
            <person name="Akhtar N."/>
            <person name="Akram J."/>
            <person name="Aslam A."/>
        </authorList>
    </citation>
    <scope>NUCLEOTIDE SEQUENCE [LARGE SCALE GENOMIC DNA]</scope>
    <source>
        <strain evidence="1 2">3OW</strain>
    </source>
</reference>
<accession>A0ABS5NIZ5</accession>
<dbReference type="Proteomes" id="UP000676853">
    <property type="component" value="Unassembled WGS sequence"/>
</dbReference>
<proteinExistence type="predicted"/>
<sequence>MFPTASAKPVPQDTARAVAGALRSQSQVLEPRKMWPGGVAGRKGRIQPDLAAEPGRVLVFADAPEWTGTVGAARAGDQQAIADLADAAVAALSRWRDQWRARPEIVASLQLTDRATPVEPVADRIAEVGRLERITLPVPRGPAPGRDASGAQEAAHWLDAINAGPVADAVRGRSVLLVVDESGTGWAVTVAAARLREAGAAVVLPLVVHRPA</sequence>
<evidence type="ECO:0000313" key="1">
    <source>
        <dbReference type="EMBL" id="MBS4104267.1"/>
    </source>
</evidence>
<keyword evidence="2" id="KW-1185">Reference proteome</keyword>
<organism evidence="1 2">
    <name type="scientific">Tsukamurella paurometabola</name>
    <name type="common">Corynebacterium paurometabolum</name>
    <dbReference type="NCBI Taxonomy" id="2061"/>
    <lineage>
        <taxon>Bacteria</taxon>
        <taxon>Bacillati</taxon>
        <taxon>Actinomycetota</taxon>
        <taxon>Actinomycetes</taxon>
        <taxon>Mycobacteriales</taxon>
        <taxon>Tsukamurellaceae</taxon>
        <taxon>Tsukamurella</taxon>
    </lineage>
</organism>
<dbReference type="RefSeq" id="WP_212555332.1">
    <property type="nucleotide sequence ID" value="NZ_JAGXOE010000137.1"/>
</dbReference>
<name>A0ABS5NIZ5_TSUPA</name>
<dbReference type="EMBL" id="JAGXOE010000137">
    <property type="protein sequence ID" value="MBS4104267.1"/>
    <property type="molecule type" value="Genomic_DNA"/>
</dbReference>
<dbReference type="InterPro" id="IPR029057">
    <property type="entry name" value="PRTase-like"/>
</dbReference>